<feature type="disulfide bond" evidence="5">
    <location>
        <begin position="148"/>
        <end position="168"/>
    </location>
</feature>
<dbReference type="GO" id="GO:0001968">
    <property type="term" value="F:fibronectin binding"/>
    <property type="evidence" value="ECO:0007669"/>
    <property type="project" value="TreeGrafter"/>
</dbReference>
<evidence type="ECO:0000256" key="3">
    <source>
        <dbReference type="ARBA" id="ARBA00023157"/>
    </source>
</evidence>
<dbReference type="InterPro" id="IPR022321">
    <property type="entry name" value="IGFBP_1-6_chordata"/>
</dbReference>
<dbReference type="InterPro" id="IPR009030">
    <property type="entry name" value="Growth_fac_rcpt_cys_sf"/>
</dbReference>
<evidence type="ECO:0000256" key="5">
    <source>
        <dbReference type="PROSITE-ProRule" id="PRU00500"/>
    </source>
</evidence>
<dbReference type="SUPFAM" id="SSF57610">
    <property type="entry name" value="Thyroglobulin type-1 domain"/>
    <property type="match status" value="1"/>
</dbReference>
<evidence type="ECO:0000259" key="8">
    <source>
        <dbReference type="PROSITE" id="PS51323"/>
    </source>
</evidence>
<keyword evidence="3 5" id="KW-1015">Disulfide bond</keyword>
<reference evidence="9" key="5">
    <citation type="submission" date="2025-09" db="UniProtKB">
        <authorList>
            <consortium name="Ensembl"/>
        </authorList>
    </citation>
    <scope>IDENTIFICATION</scope>
</reference>
<reference evidence="9" key="4">
    <citation type="submission" date="2025-08" db="UniProtKB">
        <authorList>
            <consortium name="Ensembl"/>
        </authorList>
    </citation>
    <scope>IDENTIFICATION</scope>
</reference>
<dbReference type="GO" id="GO:0031994">
    <property type="term" value="F:insulin-like growth factor I binding"/>
    <property type="evidence" value="ECO:0007669"/>
    <property type="project" value="TreeGrafter"/>
</dbReference>
<dbReference type="SMART" id="SM00211">
    <property type="entry name" value="TY"/>
    <property type="match status" value="1"/>
</dbReference>
<feature type="compositionally biased region" description="Polar residues" evidence="6">
    <location>
        <begin position="75"/>
        <end position="87"/>
    </location>
</feature>
<dbReference type="GO" id="GO:0005615">
    <property type="term" value="C:extracellular space"/>
    <property type="evidence" value="ECO:0007669"/>
    <property type="project" value="TreeGrafter"/>
</dbReference>
<comment type="subcellular location">
    <subcellularLocation>
        <location evidence="1">Secreted</location>
    </subcellularLocation>
</comment>
<dbReference type="Proteomes" id="UP000314986">
    <property type="component" value="Unassembled WGS sequence"/>
</dbReference>
<dbReference type="SUPFAM" id="SSF57184">
    <property type="entry name" value="Growth factor receptor domain"/>
    <property type="match status" value="1"/>
</dbReference>
<dbReference type="GeneTree" id="ENSGT00940000155890"/>
<dbReference type="PROSITE" id="PS51162">
    <property type="entry name" value="THYROGLOBULIN_1_2"/>
    <property type="match status" value="1"/>
</dbReference>
<evidence type="ECO:0000313" key="10">
    <source>
        <dbReference type="Proteomes" id="UP000314986"/>
    </source>
</evidence>
<dbReference type="AlphaFoldDB" id="A0A4W3HAT7"/>
<evidence type="ECO:0000256" key="2">
    <source>
        <dbReference type="ARBA" id="ARBA00022525"/>
    </source>
</evidence>
<evidence type="ECO:0000256" key="1">
    <source>
        <dbReference type="ARBA" id="ARBA00004613"/>
    </source>
</evidence>
<organism evidence="9 10">
    <name type="scientific">Callorhinchus milii</name>
    <name type="common">Ghost shark</name>
    <dbReference type="NCBI Taxonomy" id="7868"/>
    <lineage>
        <taxon>Eukaryota</taxon>
        <taxon>Metazoa</taxon>
        <taxon>Chordata</taxon>
        <taxon>Craniata</taxon>
        <taxon>Vertebrata</taxon>
        <taxon>Chondrichthyes</taxon>
        <taxon>Holocephali</taxon>
        <taxon>Chimaeriformes</taxon>
        <taxon>Callorhinchidae</taxon>
        <taxon>Callorhinchus</taxon>
    </lineage>
</organism>
<dbReference type="PROSITE" id="PS00484">
    <property type="entry name" value="THYROGLOBULIN_1_1"/>
    <property type="match status" value="1"/>
</dbReference>
<evidence type="ECO:0000259" key="7">
    <source>
        <dbReference type="PROSITE" id="PS51162"/>
    </source>
</evidence>
<feature type="region of interest" description="Disordered" evidence="6">
    <location>
        <begin position="66"/>
        <end position="87"/>
    </location>
</feature>
<dbReference type="Gene3D" id="4.10.40.20">
    <property type="match status" value="1"/>
</dbReference>
<dbReference type="InterPro" id="IPR000716">
    <property type="entry name" value="Thyroglobulin_1"/>
</dbReference>
<dbReference type="InParanoid" id="A0A4W3HAT7"/>
<reference evidence="10" key="2">
    <citation type="journal article" date="2007" name="PLoS Biol.">
        <title>Survey sequencing and comparative analysis of the elephant shark (Callorhinchus milii) genome.</title>
        <authorList>
            <person name="Venkatesh B."/>
            <person name="Kirkness E.F."/>
            <person name="Loh Y.H."/>
            <person name="Halpern A.L."/>
            <person name="Lee A.P."/>
            <person name="Johnson J."/>
            <person name="Dandona N."/>
            <person name="Viswanathan L.D."/>
            <person name="Tay A."/>
            <person name="Venter J.C."/>
            <person name="Strausberg R.L."/>
            <person name="Brenner S."/>
        </authorList>
    </citation>
    <scope>NUCLEOTIDE SEQUENCE [LARGE SCALE GENOMIC DNA]</scope>
</reference>
<keyword evidence="4" id="KW-0340">Growth factor binding</keyword>
<keyword evidence="2" id="KW-0964">Secreted</keyword>
<evidence type="ECO:0000256" key="4">
    <source>
        <dbReference type="ARBA" id="ARBA00023183"/>
    </source>
</evidence>
<dbReference type="PRINTS" id="PR01976">
    <property type="entry name" value="IGFBPFAMILY"/>
</dbReference>
<dbReference type="Ensembl" id="ENSCMIT00000014317.1">
    <property type="protein sequence ID" value="ENSCMIP00000014013.1"/>
    <property type="gene ID" value="ENSCMIG00000006975.1"/>
</dbReference>
<comment type="caution">
    <text evidence="5">Lacks conserved residue(s) required for the propagation of feature annotation.</text>
</comment>
<evidence type="ECO:0000313" key="9">
    <source>
        <dbReference type="Ensembl" id="ENSCMIP00000014013.1"/>
    </source>
</evidence>
<accession>A0A4W3HAT7</accession>
<dbReference type="Gene3D" id="4.10.800.10">
    <property type="entry name" value="Thyroglobulin type-1"/>
    <property type="match status" value="1"/>
</dbReference>
<name>A0A4W3HAT7_CALMI</name>
<dbReference type="PANTHER" id="PTHR11551:SF3">
    <property type="entry name" value="INSULIN-LIKE GROWTH FACTOR-BINDING PROTEIN 3"/>
    <property type="match status" value="1"/>
</dbReference>
<dbReference type="PROSITE" id="PS51323">
    <property type="entry name" value="IGFBP_N_2"/>
    <property type="match status" value="1"/>
</dbReference>
<dbReference type="PANTHER" id="PTHR11551">
    <property type="entry name" value="INSULIN-LIKE GROWTH FACTOR BINDING PROTEIN"/>
    <property type="match status" value="1"/>
</dbReference>
<keyword evidence="10" id="KW-1185">Reference proteome</keyword>
<dbReference type="InterPro" id="IPR000867">
    <property type="entry name" value="IGFBP-like"/>
</dbReference>
<proteinExistence type="predicted"/>
<sequence>YSARCAAALRCVPRAGESAPLQALLQGRGVCWRGAQRGGKANDGILVSKESDIPYDIMQKFGQREGHHPKGTVHSAINPSKPTSITTQLPVSEYGPCRREMQAILEDLKPQYPHSPGDLYIPNCDTRGFYRRKQCRPSRGRKRGQCWCVDRYGLPVPGTESRGRGGHCMPSASFEQSGDVRS</sequence>
<protein>
    <submittedName>
        <fullName evidence="9">Insulin-like growth factor-binding protein 5</fullName>
    </submittedName>
</protein>
<dbReference type="GO" id="GO:0031995">
    <property type="term" value="F:insulin-like growth factor II binding"/>
    <property type="evidence" value="ECO:0007669"/>
    <property type="project" value="TreeGrafter"/>
</dbReference>
<dbReference type="Pfam" id="PF00086">
    <property type="entry name" value="Thyroglobulin_1"/>
    <property type="match status" value="1"/>
</dbReference>
<reference evidence="10" key="3">
    <citation type="journal article" date="2014" name="Nature">
        <title>Elephant shark genome provides unique insights into gnathostome evolution.</title>
        <authorList>
            <consortium name="International Elephant Shark Genome Sequencing Consortium"/>
            <person name="Venkatesh B."/>
            <person name="Lee A.P."/>
            <person name="Ravi V."/>
            <person name="Maurya A.K."/>
            <person name="Lian M.M."/>
            <person name="Swann J.B."/>
            <person name="Ohta Y."/>
            <person name="Flajnik M.F."/>
            <person name="Sutoh Y."/>
            <person name="Kasahara M."/>
            <person name="Hoon S."/>
            <person name="Gangu V."/>
            <person name="Roy S.W."/>
            <person name="Irimia M."/>
            <person name="Korzh V."/>
            <person name="Kondrychyn I."/>
            <person name="Lim Z.W."/>
            <person name="Tay B.H."/>
            <person name="Tohari S."/>
            <person name="Kong K.W."/>
            <person name="Ho S."/>
            <person name="Lorente-Galdos B."/>
            <person name="Quilez J."/>
            <person name="Marques-Bonet T."/>
            <person name="Raney B.J."/>
            <person name="Ingham P.W."/>
            <person name="Tay A."/>
            <person name="Hillier L.W."/>
            <person name="Minx P."/>
            <person name="Boehm T."/>
            <person name="Wilson R.K."/>
            <person name="Brenner S."/>
            <person name="Warren W.C."/>
        </authorList>
    </citation>
    <scope>NUCLEOTIDE SEQUENCE [LARGE SCALE GENOMIC DNA]</scope>
</reference>
<reference evidence="10" key="1">
    <citation type="journal article" date="2006" name="Science">
        <title>Ancient noncoding elements conserved in the human genome.</title>
        <authorList>
            <person name="Venkatesh B."/>
            <person name="Kirkness E.F."/>
            <person name="Loh Y.H."/>
            <person name="Halpern A.L."/>
            <person name="Lee A.P."/>
            <person name="Johnson J."/>
            <person name="Dandona N."/>
            <person name="Viswanathan L.D."/>
            <person name="Tay A."/>
            <person name="Venter J.C."/>
            <person name="Strausberg R.L."/>
            <person name="Brenner S."/>
        </authorList>
    </citation>
    <scope>NUCLEOTIDE SEQUENCE [LARGE SCALE GENOMIC DNA]</scope>
</reference>
<gene>
    <name evidence="9" type="primary">LOC103171810</name>
</gene>
<dbReference type="InterPro" id="IPR036857">
    <property type="entry name" value="Thyroglobulin_1_sf"/>
</dbReference>
<feature type="region of interest" description="Disordered" evidence="6">
    <location>
        <begin position="159"/>
        <end position="182"/>
    </location>
</feature>
<feature type="domain" description="Thyroglobulin type-1" evidence="7">
    <location>
        <begin position="94"/>
        <end position="168"/>
    </location>
</feature>
<feature type="domain" description="IGFBP N-terminal" evidence="8">
    <location>
        <begin position="1"/>
        <end position="34"/>
    </location>
</feature>
<evidence type="ECO:0000256" key="6">
    <source>
        <dbReference type="SAM" id="MobiDB-lite"/>
    </source>
</evidence>
<dbReference type="GO" id="GO:0043567">
    <property type="term" value="P:regulation of insulin-like growth factor receptor signaling pathway"/>
    <property type="evidence" value="ECO:0007669"/>
    <property type="project" value="TreeGrafter"/>
</dbReference>
<dbReference type="OMA" id="YTPSCAL"/>
<dbReference type="CDD" id="cd00191">
    <property type="entry name" value="TY"/>
    <property type="match status" value="1"/>
</dbReference>